<keyword evidence="3" id="KW-0539">Nucleus</keyword>
<feature type="compositionally biased region" description="Basic residues" evidence="4">
    <location>
        <begin position="1"/>
        <end position="10"/>
    </location>
</feature>
<organism evidence="5 6">
    <name type="scientific">Mugilogobius chulae</name>
    <name type="common">yellowstripe goby</name>
    <dbReference type="NCBI Taxonomy" id="88201"/>
    <lineage>
        <taxon>Eukaryota</taxon>
        <taxon>Metazoa</taxon>
        <taxon>Chordata</taxon>
        <taxon>Craniata</taxon>
        <taxon>Vertebrata</taxon>
        <taxon>Euteleostomi</taxon>
        <taxon>Actinopterygii</taxon>
        <taxon>Neopterygii</taxon>
        <taxon>Teleostei</taxon>
        <taxon>Neoteleostei</taxon>
        <taxon>Acanthomorphata</taxon>
        <taxon>Gobiaria</taxon>
        <taxon>Gobiiformes</taxon>
        <taxon>Gobioidei</taxon>
        <taxon>Gobiidae</taxon>
        <taxon>Gobionellinae</taxon>
        <taxon>Mugilogobius</taxon>
    </lineage>
</organism>
<comment type="caution">
    <text evidence="5">The sequence shown here is derived from an EMBL/GenBank/DDBJ whole genome shotgun (WGS) entry which is preliminary data.</text>
</comment>
<keyword evidence="1" id="KW-0805">Transcription regulation</keyword>
<accession>A0AAW0PPK7</accession>
<evidence type="ECO:0000256" key="3">
    <source>
        <dbReference type="ARBA" id="ARBA00023242"/>
    </source>
</evidence>
<keyword evidence="2" id="KW-0804">Transcription</keyword>
<feature type="region of interest" description="Disordered" evidence="4">
    <location>
        <begin position="444"/>
        <end position="463"/>
    </location>
</feature>
<evidence type="ECO:0000256" key="1">
    <source>
        <dbReference type="ARBA" id="ARBA00023015"/>
    </source>
</evidence>
<dbReference type="PANTHER" id="PTHR16088">
    <property type="entry name" value="YY1 ASSOCIATED PROTEIN-RELATED"/>
    <property type="match status" value="1"/>
</dbReference>
<dbReference type="AlphaFoldDB" id="A0AAW0PPK7"/>
<dbReference type="GO" id="GO:0005634">
    <property type="term" value="C:nucleus"/>
    <property type="evidence" value="ECO:0007669"/>
    <property type="project" value="TreeGrafter"/>
</dbReference>
<feature type="compositionally biased region" description="Pro residues" evidence="4">
    <location>
        <begin position="237"/>
        <end position="246"/>
    </location>
</feature>
<dbReference type="InterPro" id="IPR052435">
    <property type="entry name" value="YY1-Transcr_Regul"/>
</dbReference>
<reference evidence="6" key="1">
    <citation type="submission" date="2024-04" db="EMBL/GenBank/DDBJ databases">
        <title>Salinicola lusitanus LLJ914,a marine bacterium isolated from the Okinawa Trough.</title>
        <authorList>
            <person name="Li J."/>
        </authorList>
    </citation>
    <scope>NUCLEOTIDE SEQUENCE [LARGE SCALE GENOMIC DNA]</scope>
</reference>
<evidence type="ECO:0008006" key="7">
    <source>
        <dbReference type="Google" id="ProtNLM"/>
    </source>
</evidence>
<proteinExistence type="predicted"/>
<feature type="compositionally biased region" description="Acidic residues" evidence="4">
    <location>
        <begin position="64"/>
        <end position="73"/>
    </location>
</feature>
<name>A0AAW0PPK7_9GOBI</name>
<dbReference type="PANTHER" id="PTHR16088:SF3">
    <property type="entry name" value="GON-4-LIKE PROTEIN"/>
    <property type="match status" value="1"/>
</dbReference>
<protein>
    <recommendedName>
        <fullName evidence="7">GON-4-like protein</fullName>
    </recommendedName>
</protein>
<feature type="region of interest" description="Disordered" evidence="4">
    <location>
        <begin position="1"/>
        <end position="79"/>
    </location>
</feature>
<dbReference type="GO" id="GO:0003712">
    <property type="term" value="F:transcription coregulator activity"/>
    <property type="evidence" value="ECO:0007669"/>
    <property type="project" value="TreeGrafter"/>
</dbReference>
<dbReference type="Proteomes" id="UP001460270">
    <property type="component" value="Unassembled WGS sequence"/>
</dbReference>
<dbReference type="GO" id="GO:0006355">
    <property type="term" value="P:regulation of DNA-templated transcription"/>
    <property type="evidence" value="ECO:0007669"/>
    <property type="project" value="TreeGrafter"/>
</dbReference>
<gene>
    <name evidence="5" type="ORF">WMY93_004373</name>
</gene>
<feature type="region of interest" description="Disordered" evidence="4">
    <location>
        <begin position="171"/>
        <end position="269"/>
    </location>
</feature>
<evidence type="ECO:0000313" key="6">
    <source>
        <dbReference type="Proteomes" id="UP001460270"/>
    </source>
</evidence>
<sequence length="513" mass="58012">MNSARKRLKLTHNAPAPRASGGGTTDDDDEILLVEENATDSSLVITMDGTRVKTKRKRRRQTEEEGGASESEPEIDRQLDQSLETKSKQHNLTAANVKTILHEVITNEHVVAMMKAAINDTEAPPPFELKMTRSKLKEVVERGVVIPAWNLSPIKKSTDVNKPPQFVDLALADEDSSDEEYRPDEDEDDETAEDTFQESDLDSTASSPRGSRVRDESSSPWQTSRSLSRRLRAEPVPMGPPPPPKATPTRGLSDSPRAPPPRALIDRRSVSDSAFLQKLHQVEEELSVCGNFQPLQDSDVDLMALRTRSKRPLRDVPLGRLEAELRDLAPDFNETRSSLDPDQDLEEDRDWTDWLRGLMTSDVEEEADDEDDPEYNFLAEVDEPDVEDFRDDRAVRITKKEVSELMEELFETLRPSPPRGLEPVLRLKTVRQQLDFVRKHKVKNLKQTKTPESPESEPLSLNAAQKQRLTQQIQQHVQLLTQVHLLCSPVRDLKTQSQTCKSFFGTRPGLDLD</sequence>
<evidence type="ECO:0000256" key="4">
    <source>
        <dbReference type="SAM" id="MobiDB-lite"/>
    </source>
</evidence>
<evidence type="ECO:0000313" key="5">
    <source>
        <dbReference type="EMBL" id="KAK7933477.1"/>
    </source>
</evidence>
<feature type="compositionally biased region" description="Acidic residues" evidence="4">
    <location>
        <begin position="171"/>
        <end position="201"/>
    </location>
</feature>
<keyword evidence="6" id="KW-1185">Reference proteome</keyword>
<evidence type="ECO:0000256" key="2">
    <source>
        <dbReference type="ARBA" id="ARBA00023163"/>
    </source>
</evidence>
<dbReference type="EMBL" id="JBBPFD010000003">
    <property type="protein sequence ID" value="KAK7933477.1"/>
    <property type="molecule type" value="Genomic_DNA"/>
</dbReference>